<dbReference type="InterPro" id="IPR018247">
    <property type="entry name" value="EF_Hand_1_Ca_BS"/>
</dbReference>
<dbReference type="InterPro" id="IPR002048">
    <property type="entry name" value="EF_hand_dom"/>
</dbReference>
<evidence type="ECO:0000313" key="4">
    <source>
        <dbReference type="RefSeq" id="XP_010470347.1"/>
    </source>
</evidence>
<accession>A0ABM0WFH2</accession>
<evidence type="ECO:0000256" key="1">
    <source>
        <dbReference type="ARBA" id="ARBA00022837"/>
    </source>
</evidence>
<feature type="domain" description="EF-hand" evidence="2">
    <location>
        <begin position="78"/>
        <end position="113"/>
    </location>
</feature>
<keyword evidence="1" id="KW-0106">Calcium</keyword>
<reference evidence="4" key="2">
    <citation type="submission" date="2025-08" db="UniProtKB">
        <authorList>
            <consortium name="RefSeq"/>
        </authorList>
    </citation>
    <scope>IDENTIFICATION</scope>
    <source>
        <tissue evidence="4">Leaf</tissue>
    </source>
</reference>
<reference evidence="3" key="1">
    <citation type="journal article" date="2014" name="Nat. Commun.">
        <title>The emerging biofuel crop Camelina sativa retains a highly undifferentiated hexaploid genome structure.</title>
        <authorList>
            <person name="Kagale S."/>
            <person name="Koh C."/>
            <person name="Nixon J."/>
            <person name="Bollina V."/>
            <person name="Clarke W.E."/>
            <person name="Tuteja R."/>
            <person name="Spillane C."/>
            <person name="Robinson S.J."/>
            <person name="Links M.G."/>
            <person name="Clarke C."/>
            <person name="Higgins E.E."/>
            <person name="Huebert T."/>
            <person name="Sharpe A.G."/>
            <person name="Parkin I.A."/>
        </authorList>
    </citation>
    <scope>NUCLEOTIDE SEQUENCE [LARGE SCALE GENOMIC DNA]</scope>
    <source>
        <strain evidence="3">cv. DH55</strain>
    </source>
</reference>
<organism evidence="3 4">
    <name type="scientific">Camelina sativa</name>
    <name type="common">False flax</name>
    <name type="synonym">Myagrum sativum</name>
    <dbReference type="NCBI Taxonomy" id="90675"/>
    <lineage>
        <taxon>Eukaryota</taxon>
        <taxon>Viridiplantae</taxon>
        <taxon>Streptophyta</taxon>
        <taxon>Embryophyta</taxon>
        <taxon>Tracheophyta</taxon>
        <taxon>Spermatophyta</taxon>
        <taxon>Magnoliopsida</taxon>
        <taxon>eudicotyledons</taxon>
        <taxon>Gunneridae</taxon>
        <taxon>Pentapetalae</taxon>
        <taxon>rosids</taxon>
        <taxon>malvids</taxon>
        <taxon>Brassicales</taxon>
        <taxon>Brassicaceae</taxon>
        <taxon>Camelineae</taxon>
        <taxon>Camelina</taxon>
    </lineage>
</organism>
<name>A0ABM0WFH2_CAMSA</name>
<sequence length="187" mass="21278">MYILRGKKHARNIFITLSNQDHHLTQTNKEKQKTSNFTTKEKKKKKKDFFQNSDLKARMIETVLTSKTLIGFISDTKPFESITDDYFRILDLDESGTLSPSELRKGLNHVVAVESEVASGEETDHVYNAIFERFGEDLVPEKFRDLVAEILTAMARGIGNSPVVMVVHNDGLIMKAVHHESEQQQGK</sequence>
<dbReference type="InterPro" id="IPR011992">
    <property type="entry name" value="EF-hand-dom_pair"/>
</dbReference>
<proteinExistence type="predicted"/>
<dbReference type="SUPFAM" id="SSF47473">
    <property type="entry name" value="EF-hand"/>
    <property type="match status" value="1"/>
</dbReference>
<dbReference type="Proteomes" id="UP000694864">
    <property type="component" value="Chromosome 16"/>
</dbReference>
<dbReference type="PANTHER" id="PTHR34574">
    <property type="entry name" value="CALCIUM-BINDING EF-HAND FAMILY PROTEIN-RELATED"/>
    <property type="match status" value="1"/>
</dbReference>
<keyword evidence="3" id="KW-1185">Reference proteome</keyword>
<dbReference type="GeneID" id="104750274"/>
<dbReference type="PROSITE" id="PS50222">
    <property type="entry name" value="EF_HAND_2"/>
    <property type="match status" value="1"/>
</dbReference>
<dbReference type="RefSeq" id="XP_010470347.1">
    <property type="nucleotide sequence ID" value="XM_010472045.2"/>
</dbReference>
<dbReference type="PROSITE" id="PS00018">
    <property type="entry name" value="EF_HAND_1"/>
    <property type="match status" value="1"/>
</dbReference>
<gene>
    <name evidence="4" type="primary">LOC104750274</name>
</gene>
<dbReference type="Gene3D" id="1.10.238.10">
    <property type="entry name" value="EF-hand"/>
    <property type="match status" value="1"/>
</dbReference>
<protein>
    <submittedName>
        <fullName evidence="4">Uncharacterized protein LOC104750274</fullName>
    </submittedName>
</protein>
<dbReference type="PANTHER" id="PTHR34574:SF12">
    <property type="entry name" value="CALCIUM-BINDING EF HAND FAMILY PROTEIN"/>
    <property type="match status" value="1"/>
</dbReference>
<evidence type="ECO:0000313" key="3">
    <source>
        <dbReference type="Proteomes" id="UP000694864"/>
    </source>
</evidence>
<evidence type="ECO:0000259" key="2">
    <source>
        <dbReference type="PROSITE" id="PS50222"/>
    </source>
</evidence>